<sequence>MDRTLALAGLDDRPWPELDHAYGSAEDLPAVLRSLAGDDPETADGALGELYGSILHQGTVYAATAEAVPFLARLAAAGHRSADLLVLLGGIAESTDEHGVAPGACRAAVAGQLPVVLDLVGAGETQVRQAAVWATGHTAATAEAWPVLRGRWEEETDDAVRAELVTALVRLDPARGAPTALAALAPDGPARVRVTAVLACLAAGLPWDIRQHDAVLAALPADGQDSAFEERQPLQAVVGGLLRRDTAEDREAAFALLKAALRIPAPDVRAEAVWAADHACMVSRSAPARLLPVLLPLLDEPEPPHGVVALLDKVAEQAGADASALARLAAGQGDLADRALAALVTAAPALAAPLLAERLPERPRALAAASGARAHGTVVSAPFPYDAALLDAVRRRLADPEAKGNEPIHLALLLASWGRRAAPAVPELLDALPRIPLAGPTALTALCPDDGEHRTATTEHLRAAALHGPDEGRLSAARALHELTGETGPLLAAIRAELTGPGRRLREAARLVTALGDAAEELVPAIRAALADRPERRSIPRLDAEAELAAALWDITGDDATAVAVLEAVIRADGGPWTRWTALRAAKLAVRLGPAARPLRPALEELLATPLHAPAAVLALLAGLPEEELRGPLDRTVLAGQVLDAAESAVDADSAFEALSELGRAALTDEHLHRIERLARGDRRVVTGGIADQIIRADEKLATRARETLTGLTGPTGPTGPTGLTGLTGQADLAPVRG</sequence>
<evidence type="ECO:0000256" key="1">
    <source>
        <dbReference type="SAM" id="MobiDB-lite"/>
    </source>
</evidence>
<feature type="region of interest" description="Disordered" evidence="1">
    <location>
        <begin position="708"/>
        <end position="738"/>
    </location>
</feature>
<proteinExistence type="predicted"/>
<dbReference type="InterPro" id="IPR016024">
    <property type="entry name" value="ARM-type_fold"/>
</dbReference>
<dbReference type="RefSeq" id="WP_252552502.1">
    <property type="nucleotide sequence ID" value="NZ_CP099468.1"/>
</dbReference>
<reference evidence="2" key="1">
    <citation type="submission" date="2022-06" db="EMBL/GenBank/DDBJ databases">
        <title>Complete genome sequence of soil microorganisms Streptomyces sp. Qhu-M197 isolated from Alpine meadows habitats on the Tibetan Plateau.</title>
        <authorList>
            <person name="Zhang B."/>
            <person name="Xiang X."/>
            <person name="Fan J."/>
        </authorList>
    </citation>
    <scope>NUCLEOTIDE SEQUENCE</scope>
    <source>
        <strain evidence="2">Qhu-M197</strain>
    </source>
</reference>
<gene>
    <name evidence="2" type="ORF">NFX46_25640</name>
</gene>
<evidence type="ECO:0008006" key="4">
    <source>
        <dbReference type="Google" id="ProtNLM"/>
    </source>
</evidence>
<protein>
    <recommendedName>
        <fullName evidence="4">PBS lyase</fullName>
    </recommendedName>
</protein>
<dbReference type="SUPFAM" id="SSF48371">
    <property type="entry name" value="ARM repeat"/>
    <property type="match status" value="1"/>
</dbReference>
<evidence type="ECO:0000313" key="2">
    <source>
        <dbReference type="EMBL" id="USQ86785.1"/>
    </source>
</evidence>
<keyword evidence="3" id="KW-1185">Reference proteome</keyword>
<name>A0ABY4ZCZ1_9ACTN</name>
<dbReference type="Proteomes" id="UP001056374">
    <property type="component" value="Chromosome"/>
</dbReference>
<evidence type="ECO:0000313" key="3">
    <source>
        <dbReference type="Proteomes" id="UP001056374"/>
    </source>
</evidence>
<feature type="compositionally biased region" description="Low complexity" evidence="1">
    <location>
        <begin position="708"/>
        <end position="729"/>
    </location>
</feature>
<dbReference type="EMBL" id="CP099468">
    <property type="protein sequence ID" value="USQ86785.1"/>
    <property type="molecule type" value="Genomic_DNA"/>
</dbReference>
<accession>A0ABY4ZCZ1</accession>
<organism evidence="2 3">
    <name type="scientific">Streptomyces phaeoluteigriseus</name>
    <dbReference type="NCBI Taxonomy" id="114686"/>
    <lineage>
        <taxon>Bacteria</taxon>
        <taxon>Bacillati</taxon>
        <taxon>Actinomycetota</taxon>
        <taxon>Actinomycetes</taxon>
        <taxon>Kitasatosporales</taxon>
        <taxon>Streptomycetaceae</taxon>
        <taxon>Streptomyces</taxon>
        <taxon>Streptomyces aurantiacus group</taxon>
    </lineage>
</organism>